<evidence type="ECO:0000313" key="3">
    <source>
        <dbReference type="Proteomes" id="UP000198741"/>
    </source>
</evidence>
<dbReference type="InterPro" id="IPR001633">
    <property type="entry name" value="EAL_dom"/>
</dbReference>
<dbReference type="Proteomes" id="UP000198741">
    <property type="component" value="Chromosome I"/>
</dbReference>
<dbReference type="EMBL" id="LT629710">
    <property type="protein sequence ID" value="SDP49571.1"/>
    <property type="molecule type" value="Genomic_DNA"/>
</dbReference>
<organism evidence="2 3">
    <name type="scientific">Nakamurella panacisegetis</name>
    <dbReference type="NCBI Taxonomy" id="1090615"/>
    <lineage>
        <taxon>Bacteria</taxon>
        <taxon>Bacillati</taxon>
        <taxon>Actinomycetota</taxon>
        <taxon>Actinomycetes</taxon>
        <taxon>Nakamurellales</taxon>
        <taxon>Nakamurellaceae</taxon>
        <taxon>Nakamurella</taxon>
    </lineage>
</organism>
<dbReference type="InterPro" id="IPR019278">
    <property type="entry name" value="DICT_dom"/>
</dbReference>
<dbReference type="PROSITE" id="PS50883">
    <property type="entry name" value="EAL"/>
    <property type="match status" value="1"/>
</dbReference>
<dbReference type="Pfam" id="PF10069">
    <property type="entry name" value="DICT"/>
    <property type="match status" value="1"/>
</dbReference>
<protein>
    <submittedName>
        <fullName evidence="2">EAL domain, c-di-GMP-specific phosphodiesterase class I (Or its enzymatically inactive variant)</fullName>
    </submittedName>
</protein>
<dbReference type="AlphaFoldDB" id="A0A1H0T6Y2"/>
<keyword evidence="3" id="KW-1185">Reference proteome</keyword>
<evidence type="ECO:0000259" key="1">
    <source>
        <dbReference type="PROSITE" id="PS50883"/>
    </source>
</evidence>
<gene>
    <name evidence="2" type="ORF">SAMN04515671_4490</name>
</gene>
<dbReference type="PANTHER" id="PTHR33121:SF76">
    <property type="entry name" value="SIGNALING PROTEIN"/>
    <property type="match status" value="1"/>
</dbReference>
<dbReference type="Gene3D" id="3.20.20.450">
    <property type="entry name" value="EAL domain"/>
    <property type="match status" value="1"/>
</dbReference>
<dbReference type="STRING" id="1090615.SAMN04515671_4490"/>
<name>A0A1H0T6Y2_9ACTN</name>
<sequence length="420" mass="46014">MSQGVRSIHDIDAVLDGRLVHSVFQPIVDLTTGAVVGYEALARGPVGPLHAPDRLFSAARQADRLAELDQLCRSAAVRGAIASGIYAPLTLFVNIEPEILESAPLRELLLLAESAPGRLQLVLEITERALADRPAELMATVNGLRRAGWRIALDDVGANDLSLTFMSLLRPDIIKLDLQLVQRRPSPAVAEIMNAVNAYAERTGALILAEGIEEQQHIEVAEALGARLGQGWRFGRPGPINRLPTHIEGLSLPQPIESPSLNSPFGCLPWAVTPRRSRKPLLTQVSAHLEREAMRLGSTCMLLATFQIAEHFTPRVADRYHDLAEHLGFVAAIGHDLPRDESSRLRYANLADDDPVRNEWDLIVLAPHFACALVARDLGDNGPDDEREFEFALTYDRPTVEAAARALMSRIQRTRASSSP</sequence>
<reference evidence="2 3" key="1">
    <citation type="submission" date="2016-10" db="EMBL/GenBank/DDBJ databases">
        <authorList>
            <person name="de Groot N.N."/>
        </authorList>
    </citation>
    <scope>NUCLEOTIDE SEQUENCE [LARGE SCALE GENOMIC DNA]</scope>
    <source>
        <strain evidence="3">P4-7,KCTC 19426,CECT 7604</strain>
    </source>
</reference>
<dbReference type="GO" id="GO:0071111">
    <property type="term" value="F:cyclic-guanylate-specific phosphodiesterase activity"/>
    <property type="evidence" value="ECO:0007669"/>
    <property type="project" value="InterPro"/>
</dbReference>
<proteinExistence type="predicted"/>
<dbReference type="SMART" id="SM00052">
    <property type="entry name" value="EAL"/>
    <property type="match status" value="1"/>
</dbReference>
<dbReference type="CDD" id="cd01948">
    <property type="entry name" value="EAL"/>
    <property type="match status" value="1"/>
</dbReference>
<dbReference type="SUPFAM" id="SSF141868">
    <property type="entry name" value="EAL domain-like"/>
    <property type="match status" value="1"/>
</dbReference>
<accession>A0A1H0T6Y2</accession>
<evidence type="ECO:0000313" key="2">
    <source>
        <dbReference type="EMBL" id="SDP49571.1"/>
    </source>
</evidence>
<dbReference type="OrthoDB" id="3278016at2"/>
<dbReference type="InterPro" id="IPR035919">
    <property type="entry name" value="EAL_sf"/>
</dbReference>
<dbReference type="InterPro" id="IPR050706">
    <property type="entry name" value="Cyclic-di-GMP_PDE-like"/>
</dbReference>
<dbReference type="PANTHER" id="PTHR33121">
    <property type="entry name" value="CYCLIC DI-GMP PHOSPHODIESTERASE PDEF"/>
    <property type="match status" value="1"/>
</dbReference>
<feature type="domain" description="EAL" evidence="1">
    <location>
        <begin position="4"/>
        <end position="251"/>
    </location>
</feature>
<dbReference type="Pfam" id="PF00563">
    <property type="entry name" value="EAL"/>
    <property type="match status" value="1"/>
</dbReference>